<dbReference type="InterPro" id="IPR006664">
    <property type="entry name" value="OMP_bac"/>
</dbReference>
<feature type="domain" description="OmpA-like" evidence="5">
    <location>
        <begin position="66"/>
        <end position="183"/>
    </location>
</feature>
<evidence type="ECO:0000259" key="5">
    <source>
        <dbReference type="PROSITE" id="PS51123"/>
    </source>
</evidence>
<gene>
    <name evidence="6" type="ORF">ACFQ2X_04550</name>
</gene>
<evidence type="ECO:0000256" key="4">
    <source>
        <dbReference type="PROSITE-ProRule" id="PRU00473"/>
    </source>
</evidence>
<keyword evidence="3" id="KW-0998">Cell outer membrane</keyword>
<proteinExistence type="predicted"/>
<evidence type="ECO:0000256" key="1">
    <source>
        <dbReference type="ARBA" id="ARBA00004442"/>
    </source>
</evidence>
<dbReference type="CDD" id="cd07185">
    <property type="entry name" value="OmpA_C-like"/>
    <property type="match status" value="1"/>
</dbReference>
<dbReference type="PROSITE" id="PS51123">
    <property type="entry name" value="OMPA_2"/>
    <property type="match status" value="1"/>
</dbReference>
<dbReference type="PROSITE" id="PS51257">
    <property type="entry name" value="PROKAR_LIPOPROTEIN"/>
    <property type="match status" value="1"/>
</dbReference>
<protein>
    <submittedName>
        <fullName evidence="6">OmpA family protein</fullName>
    </submittedName>
</protein>
<dbReference type="PANTHER" id="PTHR30329">
    <property type="entry name" value="STATOR ELEMENT OF FLAGELLAR MOTOR COMPLEX"/>
    <property type="match status" value="1"/>
</dbReference>
<accession>A0ABW3U658</accession>
<dbReference type="InterPro" id="IPR006665">
    <property type="entry name" value="OmpA-like"/>
</dbReference>
<evidence type="ECO:0000313" key="6">
    <source>
        <dbReference type="EMBL" id="MFD1215859.1"/>
    </source>
</evidence>
<dbReference type="PANTHER" id="PTHR30329:SF21">
    <property type="entry name" value="LIPOPROTEIN YIAD-RELATED"/>
    <property type="match status" value="1"/>
</dbReference>
<dbReference type="Gene3D" id="3.30.1330.60">
    <property type="entry name" value="OmpA-like domain"/>
    <property type="match status" value="1"/>
</dbReference>
<dbReference type="PRINTS" id="PR01021">
    <property type="entry name" value="OMPADOMAIN"/>
</dbReference>
<comment type="caution">
    <text evidence="6">The sequence shown here is derived from an EMBL/GenBank/DDBJ whole genome shotgun (WGS) entry which is preliminary data.</text>
</comment>
<sequence>MPVLPPRPHIAIVSTVFAALLLTGCPDPTKKYTLDPRDLVTGGDREQAARDAAPFGDAMVRFLMGQQRQSDTFILDVDFEPGGFAPKMNTLDDVEALLVIMRDFPDLKIAVEGHTDNAGDSAKNQKLSQWRANWVKQFLLERGISAERVEAQGYGDSDPIADNDSELGRAQNRRLVVRVMNYNGKPINVRMSKSKSYPQKSAD</sequence>
<dbReference type="InterPro" id="IPR050330">
    <property type="entry name" value="Bact_OuterMem_StrucFunc"/>
</dbReference>
<keyword evidence="7" id="KW-1185">Reference proteome</keyword>
<keyword evidence="2 4" id="KW-0472">Membrane</keyword>
<comment type="subcellular location">
    <subcellularLocation>
        <location evidence="1">Cell outer membrane</location>
    </subcellularLocation>
</comment>
<dbReference type="SUPFAM" id="SSF103088">
    <property type="entry name" value="OmpA-like"/>
    <property type="match status" value="1"/>
</dbReference>
<dbReference type="EMBL" id="JBHTLR010000005">
    <property type="protein sequence ID" value="MFD1215859.1"/>
    <property type="molecule type" value="Genomic_DNA"/>
</dbReference>
<dbReference type="Pfam" id="PF00691">
    <property type="entry name" value="OmpA"/>
    <property type="match status" value="1"/>
</dbReference>
<dbReference type="Proteomes" id="UP001597264">
    <property type="component" value="Unassembled WGS sequence"/>
</dbReference>
<evidence type="ECO:0000256" key="3">
    <source>
        <dbReference type="ARBA" id="ARBA00023237"/>
    </source>
</evidence>
<dbReference type="InterPro" id="IPR036737">
    <property type="entry name" value="OmpA-like_sf"/>
</dbReference>
<name>A0ABW3U658_9GAMM</name>
<dbReference type="RefSeq" id="WP_230436362.1">
    <property type="nucleotide sequence ID" value="NZ_CP087715.1"/>
</dbReference>
<dbReference type="PRINTS" id="PR01023">
    <property type="entry name" value="NAFLGMOTY"/>
</dbReference>
<evidence type="ECO:0000256" key="2">
    <source>
        <dbReference type="ARBA" id="ARBA00023136"/>
    </source>
</evidence>
<organism evidence="6 7">
    <name type="scientific">Microbulbifer celer</name>
    <dbReference type="NCBI Taxonomy" id="435905"/>
    <lineage>
        <taxon>Bacteria</taxon>
        <taxon>Pseudomonadati</taxon>
        <taxon>Pseudomonadota</taxon>
        <taxon>Gammaproteobacteria</taxon>
        <taxon>Cellvibrionales</taxon>
        <taxon>Microbulbiferaceae</taxon>
        <taxon>Microbulbifer</taxon>
    </lineage>
</organism>
<evidence type="ECO:0000313" key="7">
    <source>
        <dbReference type="Proteomes" id="UP001597264"/>
    </source>
</evidence>
<reference evidence="7" key="1">
    <citation type="journal article" date="2019" name="Int. J. Syst. Evol. Microbiol.">
        <title>The Global Catalogue of Microorganisms (GCM) 10K type strain sequencing project: providing services to taxonomists for standard genome sequencing and annotation.</title>
        <authorList>
            <consortium name="The Broad Institute Genomics Platform"/>
            <consortium name="The Broad Institute Genome Sequencing Center for Infectious Disease"/>
            <person name="Wu L."/>
            <person name="Ma J."/>
        </authorList>
    </citation>
    <scope>NUCLEOTIDE SEQUENCE [LARGE SCALE GENOMIC DNA]</scope>
    <source>
        <strain evidence="7">CCUG 54356</strain>
    </source>
</reference>